<dbReference type="RefSeq" id="WP_077807634.1">
    <property type="nucleotide sequence ID" value="NZ_BJXS01000006.1"/>
</dbReference>
<dbReference type="FunFam" id="1.10.10.10:FF:000001">
    <property type="entry name" value="LysR family transcriptional regulator"/>
    <property type="match status" value="1"/>
</dbReference>
<keyword evidence="2" id="KW-0805">Transcription regulation</keyword>
<evidence type="ECO:0000256" key="2">
    <source>
        <dbReference type="ARBA" id="ARBA00023015"/>
    </source>
</evidence>
<dbReference type="Gene3D" id="1.10.10.10">
    <property type="entry name" value="Winged helix-like DNA-binding domain superfamily/Winged helix DNA-binding domain"/>
    <property type="match status" value="1"/>
</dbReference>
<keyword evidence="4" id="KW-0804">Transcription</keyword>
<dbReference type="GO" id="GO:0032993">
    <property type="term" value="C:protein-DNA complex"/>
    <property type="evidence" value="ECO:0007669"/>
    <property type="project" value="TreeGrafter"/>
</dbReference>
<dbReference type="Pfam" id="PF00126">
    <property type="entry name" value="HTH_1"/>
    <property type="match status" value="1"/>
</dbReference>
<keyword evidence="3" id="KW-0238">DNA-binding</keyword>
<gene>
    <name evidence="5" type="ORF">A0U93_12365</name>
</gene>
<dbReference type="SUPFAM" id="SSF53850">
    <property type="entry name" value="Periplasmic binding protein-like II"/>
    <property type="match status" value="1"/>
</dbReference>
<dbReference type="InterPro" id="IPR036388">
    <property type="entry name" value="WH-like_DNA-bd_sf"/>
</dbReference>
<dbReference type="Pfam" id="PF03466">
    <property type="entry name" value="LysR_substrate"/>
    <property type="match status" value="1"/>
</dbReference>
<dbReference type="PANTHER" id="PTHR30346">
    <property type="entry name" value="TRANSCRIPTIONAL DUAL REGULATOR HCAR-RELATED"/>
    <property type="match status" value="1"/>
</dbReference>
<dbReference type="Gene3D" id="3.40.190.10">
    <property type="entry name" value="Periplasmic binding protein-like II"/>
    <property type="match status" value="2"/>
</dbReference>
<dbReference type="STRING" id="320497.A0U93_12365"/>
<accession>A0A1U9KS17</accession>
<evidence type="ECO:0000313" key="6">
    <source>
        <dbReference type="Proteomes" id="UP000188604"/>
    </source>
</evidence>
<dbReference type="AlphaFoldDB" id="A0A1U9KS17"/>
<dbReference type="PANTHER" id="PTHR30346:SF0">
    <property type="entry name" value="HCA OPERON TRANSCRIPTIONAL ACTIVATOR HCAR"/>
    <property type="match status" value="1"/>
</dbReference>
<dbReference type="GO" id="GO:0003677">
    <property type="term" value="F:DNA binding"/>
    <property type="evidence" value="ECO:0007669"/>
    <property type="project" value="UniProtKB-KW"/>
</dbReference>
<dbReference type="PROSITE" id="PS50931">
    <property type="entry name" value="HTH_LYSR"/>
    <property type="match status" value="1"/>
</dbReference>
<sequence length="302" mass="33721">MDFKHLRSFCVLAETLHFGRAAGRLHIVQPALSNHIKQLEQELSCRLFERSRHHVSLTSAGHHFLREAQQILQHVSDTIENTRHIATGTIGTLHIGFVSSAIPAVLAEAIRRFTKRSPHVEIELTEMSSGTQLAAIAEHNLDLGFVRMPIYHEHLQIRAIAREHFEAIMSDDHHLADQTRLNPAGLNEETIFVLARDNAPGFHDALLGAFHQSGMIPGRIKYIREFSTAIQLASVNLGVAIVPRFAAYSTPGNVTRLRLDLGENFSEIGIVHATPVPPLLQHFLDIVEETRLSQAKLRSAEL</sequence>
<proteinExistence type="inferred from homology"/>
<dbReference type="KEGG" id="nch:A0U93_12365"/>
<dbReference type="InterPro" id="IPR036390">
    <property type="entry name" value="WH_DNA-bd_sf"/>
</dbReference>
<dbReference type="EMBL" id="CP014691">
    <property type="protein sequence ID" value="AQS88598.1"/>
    <property type="molecule type" value="Genomic_DNA"/>
</dbReference>
<dbReference type="GO" id="GO:0003700">
    <property type="term" value="F:DNA-binding transcription factor activity"/>
    <property type="evidence" value="ECO:0007669"/>
    <property type="project" value="InterPro"/>
</dbReference>
<comment type="similarity">
    <text evidence="1">Belongs to the LysR transcriptional regulatory family.</text>
</comment>
<evidence type="ECO:0000256" key="3">
    <source>
        <dbReference type="ARBA" id="ARBA00023125"/>
    </source>
</evidence>
<name>A0A1U9KS17_9PROT</name>
<dbReference type="PRINTS" id="PR00039">
    <property type="entry name" value="HTHLYSR"/>
</dbReference>
<protein>
    <submittedName>
        <fullName evidence="5">Uncharacterized protein</fullName>
    </submittedName>
</protein>
<dbReference type="SUPFAM" id="SSF46785">
    <property type="entry name" value="Winged helix' DNA-binding domain"/>
    <property type="match status" value="1"/>
</dbReference>
<dbReference type="CDD" id="cd08414">
    <property type="entry name" value="PBP2_LTTR_aromatics_like"/>
    <property type="match status" value="1"/>
</dbReference>
<dbReference type="InterPro" id="IPR005119">
    <property type="entry name" value="LysR_subst-bd"/>
</dbReference>
<reference evidence="5 6" key="1">
    <citation type="submission" date="2016-03" db="EMBL/GenBank/DDBJ databases">
        <title>Acetic acid bacteria sequencing.</title>
        <authorList>
            <person name="Brandt J."/>
            <person name="Jakob F."/>
            <person name="Vogel R.F."/>
        </authorList>
    </citation>
    <scope>NUCLEOTIDE SEQUENCE [LARGE SCALE GENOMIC DNA]</scope>
    <source>
        <strain evidence="5 6">NBRC 101099</strain>
    </source>
</reference>
<evidence type="ECO:0000313" key="5">
    <source>
        <dbReference type="EMBL" id="AQS88598.1"/>
    </source>
</evidence>
<keyword evidence="6" id="KW-1185">Reference proteome</keyword>
<dbReference type="InterPro" id="IPR000847">
    <property type="entry name" value="LysR_HTH_N"/>
</dbReference>
<dbReference type="OrthoDB" id="9811588at2"/>
<evidence type="ECO:0000256" key="1">
    <source>
        <dbReference type="ARBA" id="ARBA00009437"/>
    </source>
</evidence>
<organism evidence="5 6">
    <name type="scientific">Neoasaia chiangmaiensis</name>
    <dbReference type="NCBI Taxonomy" id="320497"/>
    <lineage>
        <taxon>Bacteria</taxon>
        <taxon>Pseudomonadati</taxon>
        <taxon>Pseudomonadota</taxon>
        <taxon>Alphaproteobacteria</taxon>
        <taxon>Acetobacterales</taxon>
        <taxon>Acetobacteraceae</taxon>
        <taxon>Neoasaia</taxon>
    </lineage>
</organism>
<dbReference type="Proteomes" id="UP000188604">
    <property type="component" value="Chromosome"/>
</dbReference>
<evidence type="ECO:0000256" key="4">
    <source>
        <dbReference type="ARBA" id="ARBA00023163"/>
    </source>
</evidence>